<dbReference type="CDD" id="cd00082">
    <property type="entry name" value="HisKA"/>
    <property type="match status" value="1"/>
</dbReference>
<evidence type="ECO:0000256" key="12">
    <source>
        <dbReference type="ARBA" id="ARBA00023012"/>
    </source>
</evidence>
<keyword evidence="13" id="KW-0472">Membrane</keyword>
<comment type="catalytic activity">
    <reaction evidence="1">
        <text>ATP + protein L-histidine = ADP + protein N-phospho-L-histidine.</text>
        <dbReference type="EC" id="2.7.13.3"/>
    </reaction>
</comment>
<keyword evidence="10" id="KW-0067">ATP-binding</keyword>
<evidence type="ECO:0000256" key="4">
    <source>
        <dbReference type="ARBA" id="ARBA00022475"/>
    </source>
</evidence>
<evidence type="ECO:0000256" key="11">
    <source>
        <dbReference type="ARBA" id="ARBA00022989"/>
    </source>
</evidence>
<name>A0ABV6YLA2_UNCEI</name>
<evidence type="ECO:0000256" key="3">
    <source>
        <dbReference type="ARBA" id="ARBA00012438"/>
    </source>
</evidence>
<protein>
    <recommendedName>
        <fullName evidence="3">histidine kinase</fullName>
        <ecNumber evidence="3">2.7.13.3</ecNumber>
    </recommendedName>
</protein>
<evidence type="ECO:0000256" key="7">
    <source>
        <dbReference type="ARBA" id="ARBA00022692"/>
    </source>
</evidence>
<dbReference type="PANTHER" id="PTHR43065">
    <property type="entry name" value="SENSOR HISTIDINE KINASE"/>
    <property type="match status" value="1"/>
</dbReference>
<keyword evidence="9 15" id="KW-0418">Kinase</keyword>
<evidence type="ECO:0000256" key="2">
    <source>
        <dbReference type="ARBA" id="ARBA00004651"/>
    </source>
</evidence>
<dbReference type="EC" id="2.7.13.3" evidence="3"/>
<dbReference type="PRINTS" id="PR00344">
    <property type="entry name" value="BCTRLSENSOR"/>
</dbReference>
<reference evidence="15 16" key="1">
    <citation type="submission" date="2024-09" db="EMBL/GenBank/DDBJ databases">
        <authorList>
            <person name="D'Angelo T."/>
        </authorList>
    </citation>
    <scope>NUCLEOTIDE SEQUENCE [LARGE SCALE GENOMIC DNA]</scope>
    <source>
        <strain evidence="15">SAG AM-320-E07</strain>
    </source>
</reference>
<evidence type="ECO:0000256" key="10">
    <source>
        <dbReference type="ARBA" id="ARBA00022840"/>
    </source>
</evidence>
<feature type="transmembrane region" description="Helical" evidence="13">
    <location>
        <begin position="196"/>
        <end position="218"/>
    </location>
</feature>
<feature type="transmembrane region" description="Helical" evidence="13">
    <location>
        <begin position="20"/>
        <end position="43"/>
    </location>
</feature>
<dbReference type="Proteomes" id="UP001593833">
    <property type="component" value="Unassembled WGS sequence"/>
</dbReference>
<dbReference type="GO" id="GO:0016301">
    <property type="term" value="F:kinase activity"/>
    <property type="evidence" value="ECO:0007669"/>
    <property type="project" value="UniProtKB-KW"/>
</dbReference>
<evidence type="ECO:0000256" key="9">
    <source>
        <dbReference type="ARBA" id="ARBA00022777"/>
    </source>
</evidence>
<dbReference type="InterPro" id="IPR005467">
    <property type="entry name" value="His_kinase_dom"/>
</dbReference>
<dbReference type="SMART" id="SM00388">
    <property type="entry name" value="HisKA"/>
    <property type="match status" value="1"/>
</dbReference>
<evidence type="ECO:0000256" key="8">
    <source>
        <dbReference type="ARBA" id="ARBA00022741"/>
    </source>
</evidence>
<keyword evidence="7 13" id="KW-0812">Transmembrane</keyword>
<organism evidence="15 16">
    <name type="scientific">Eiseniibacteriota bacterium</name>
    <dbReference type="NCBI Taxonomy" id="2212470"/>
    <lineage>
        <taxon>Bacteria</taxon>
        <taxon>Candidatus Eiseniibacteriota</taxon>
    </lineage>
</organism>
<dbReference type="InterPro" id="IPR004358">
    <property type="entry name" value="Sig_transdc_His_kin-like_C"/>
</dbReference>
<comment type="caution">
    <text evidence="15">The sequence shown here is derived from an EMBL/GenBank/DDBJ whole genome shotgun (WGS) entry which is preliminary data.</text>
</comment>
<dbReference type="SMART" id="SM00387">
    <property type="entry name" value="HATPase_c"/>
    <property type="match status" value="1"/>
</dbReference>
<dbReference type="SUPFAM" id="SSF103190">
    <property type="entry name" value="Sensory domain-like"/>
    <property type="match status" value="1"/>
</dbReference>
<dbReference type="InterPro" id="IPR003661">
    <property type="entry name" value="HisK_dim/P_dom"/>
</dbReference>
<evidence type="ECO:0000313" key="15">
    <source>
        <dbReference type="EMBL" id="MFC1573111.1"/>
    </source>
</evidence>
<feature type="domain" description="Histidine kinase" evidence="14">
    <location>
        <begin position="243"/>
        <end position="454"/>
    </location>
</feature>
<dbReference type="Pfam" id="PF00512">
    <property type="entry name" value="HisKA"/>
    <property type="match status" value="1"/>
</dbReference>
<dbReference type="Gene3D" id="3.30.565.10">
    <property type="entry name" value="Histidine kinase-like ATPase, C-terminal domain"/>
    <property type="match status" value="1"/>
</dbReference>
<dbReference type="EMBL" id="JBHPKH010000076">
    <property type="protein sequence ID" value="MFC1573111.1"/>
    <property type="molecule type" value="Genomic_DNA"/>
</dbReference>
<dbReference type="Pfam" id="PF02518">
    <property type="entry name" value="HATPase_c"/>
    <property type="match status" value="1"/>
</dbReference>
<proteinExistence type="predicted"/>
<accession>A0ABV6YLA2</accession>
<keyword evidence="6" id="KW-0808">Transferase</keyword>
<keyword evidence="4" id="KW-1003">Cell membrane</keyword>
<evidence type="ECO:0000256" key="5">
    <source>
        <dbReference type="ARBA" id="ARBA00022553"/>
    </source>
</evidence>
<keyword evidence="5" id="KW-0597">Phosphoprotein</keyword>
<keyword evidence="11 13" id="KW-1133">Transmembrane helix</keyword>
<dbReference type="PROSITE" id="PS50109">
    <property type="entry name" value="HIS_KIN"/>
    <property type="match status" value="1"/>
</dbReference>
<dbReference type="InterPro" id="IPR029151">
    <property type="entry name" value="Sensor-like_sf"/>
</dbReference>
<comment type="subcellular location">
    <subcellularLocation>
        <location evidence="2">Cell membrane</location>
        <topology evidence="2">Multi-pass membrane protein</topology>
    </subcellularLocation>
</comment>
<keyword evidence="16" id="KW-1185">Reference proteome</keyword>
<dbReference type="SUPFAM" id="SSF47384">
    <property type="entry name" value="Homodimeric domain of signal transducing histidine kinase"/>
    <property type="match status" value="1"/>
</dbReference>
<gene>
    <name evidence="15" type="ORF">ACFL6M_05875</name>
</gene>
<dbReference type="SUPFAM" id="SSF55874">
    <property type="entry name" value="ATPase domain of HSP90 chaperone/DNA topoisomerase II/histidine kinase"/>
    <property type="match status" value="1"/>
</dbReference>
<dbReference type="InterPro" id="IPR036097">
    <property type="entry name" value="HisK_dim/P_sf"/>
</dbReference>
<evidence type="ECO:0000256" key="13">
    <source>
        <dbReference type="SAM" id="Phobius"/>
    </source>
</evidence>
<sequence>MGLLSKKSRGGKGRLRPSSGWVLLGLFLLLLLVVLNASLFLLYRQVRGTIEEELNHRMLAIACATAAGIPPSDMSELTADPQGPTSERLRFVLDRVRLDTDLGEIYLFDPDHRHLLDADRDLPVGYENPALELHFGAATAALAGVAATSDLYRVGRVYLKTAFAPVLDEDGEVLGAVGVEGGSGFFRGLWDLRRQVLLSGAVGIVVILVLTLFFTRLMRAQAVATRTLRETSALAAAGELAAILAHEIRNPLAIISARAERVHAKIKGGKPAEEVLEWFDAIPREVERLNRVLTQYLSYARPADLEEEAAELDATVGVALSLLEGDFARKGIRVERPEKDAGRMRVAMAPAAFHQVLLNLLLNARDAMPDGGNVKIVAQRDGRWMRLLIADSGTGMTSAQKRRAFETFYTTKEEGSGLGLAVVRSMLDLYGGRVAVESNVGEGTTFTLRIPLADSE</sequence>
<evidence type="ECO:0000256" key="6">
    <source>
        <dbReference type="ARBA" id="ARBA00022679"/>
    </source>
</evidence>
<dbReference type="InterPro" id="IPR003594">
    <property type="entry name" value="HATPase_dom"/>
</dbReference>
<keyword evidence="8" id="KW-0547">Nucleotide-binding</keyword>
<evidence type="ECO:0000256" key="1">
    <source>
        <dbReference type="ARBA" id="ARBA00000085"/>
    </source>
</evidence>
<dbReference type="Gene3D" id="1.10.287.130">
    <property type="match status" value="1"/>
</dbReference>
<evidence type="ECO:0000259" key="14">
    <source>
        <dbReference type="PROSITE" id="PS50109"/>
    </source>
</evidence>
<dbReference type="InterPro" id="IPR036890">
    <property type="entry name" value="HATPase_C_sf"/>
</dbReference>
<dbReference type="PANTHER" id="PTHR43065:SF10">
    <property type="entry name" value="PEROXIDE STRESS-ACTIVATED HISTIDINE KINASE MAK3"/>
    <property type="match status" value="1"/>
</dbReference>
<keyword evidence="12" id="KW-0902">Two-component regulatory system</keyword>
<evidence type="ECO:0000313" key="16">
    <source>
        <dbReference type="Proteomes" id="UP001593833"/>
    </source>
</evidence>